<dbReference type="HOGENOM" id="CLU_3026773_0_0_0"/>
<protein>
    <submittedName>
        <fullName evidence="1">Uncharacterized protein</fullName>
    </submittedName>
</protein>
<dbReference type="EMBL" id="AP012342">
    <property type="protein sequence ID" value="BAM07123.1"/>
    <property type="molecule type" value="Genomic_DNA"/>
</dbReference>
<dbReference type="Proteomes" id="UP000007382">
    <property type="component" value="Chromosome"/>
</dbReference>
<sequence>MDKAFFTLKNILNKEKKGPINHKSRLKSSQKKIISNILPDFAINLLESEHRTQLI</sequence>
<name>I0IPC4_LEPFC</name>
<evidence type="ECO:0000313" key="2">
    <source>
        <dbReference type="Proteomes" id="UP000007382"/>
    </source>
</evidence>
<keyword evidence="2" id="KW-1185">Reference proteome</keyword>
<organism evidence="1 2">
    <name type="scientific">Leptospirillum ferrooxidans (strain C2-3)</name>
    <dbReference type="NCBI Taxonomy" id="1162668"/>
    <lineage>
        <taxon>Bacteria</taxon>
        <taxon>Pseudomonadati</taxon>
        <taxon>Nitrospirota</taxon>
        <taxon>Nitrospiria</taxon>
        <taxon>Nitrospirales</taxon>
        <taxon>Nitrospiraceae</taxon>
        <taxon>Leptospirillum</taxon>
    </lineage>
</organism>
<reference evidence="1 2" key="1">
    <citation type="journal article" date="2012" name="J. Bacteriol.">
        <title>Complete Genome Sequence of Leptospirillum ferrooxidans Strain C2-3, Isolated from a Fresh Volcanic Ash Deposit on the Island of Miyake, Japan.</title>
        <authorList>
            <person name="Fujimura R."/>
            <person name="Sato Y."/>
            <person name="Nishizawa T."/>
            <person name="Oshima K."/>
            <person name="Kim S.-W."/>
            <person name="Hattori M."/>
            <person name="Kamijo T."/>
            <person name="Ohta H."/>
        </authorList>
    </citation>
    <scope>NUCLEOTIDE SEQUENCE [LARGE SCALE GENOMIC DNA]</scope>
    <source>
        <strain evidence="1 2">C2-3</strain>
    </source>
</reference>
<gene>
    <name evidence="1" type="ordered locus">LFE_1440</name>
</gene>
<accession>I0IPC4</accession>
<evidence type="ECO:0000313" key="1">
    <source>
        <dbReference type="EMBL" id="BAM07123.1"/>
    </source>
</evidence>
<dbReference type="AlphaFoldDB" id="I0IPC4"/>
<reference evidence="2" key="2">
    <citation type="submission" date="2012-03" db="EMBL/GenBank/DDBJ databases">
        <title>The complete genome sequence of the pioneer microbe on fresh volcanic deposit, Leptospirillum ferrooxidans strain C2-3.</title>
        <authorList>
            <person name="Fujimura R."/>
            <person name="Sato Y."/>
            <person name="Nishizawa T."/>
            <person name="Nanba K."/>
            <person name="Oshima K."/>
            <person name="Hattori M."/>
            <person name="Kamijo T."/>
            <person name="Ohta H."/>
        </authorList>
    </citation>
    <scope>NUCLEOTIDE SEQUENCE [LARGE SCALE GENOMIC DNA]</scope>
    <source>
        <strain evidence="2">C2-3</strain>
    </source>
</reference>
<proteinExistence type="predicted"/>
<dbReference type="KEGG" id="lfc:LFE_1440"/>
<dbReference type="PATRIC" id="fig|1162668.3.peg.1709"/>